<dbReference type="Proteomes" id="UP000553034">
    <property type="component" value="Unassembled WGS sequence"/>
</dbReference>
<evidence type="ECO:0008006" key="3">
    <source>
        <dbReference type="Google" id="ProtNLM"/>
    </source>
</evidence>
<evidence type="ECO:0000313" key="1">
    <source>
        <dbReference type="EMBL" id="MBB4119598.1"/>
    </source>
</evidence>
<keyword evidence="2" id="KW-1185">Reference proteome</keyword>
<name>A0A840ENA2_9FLAO</name>
<comment type="caution">
    <text evidence="1">The sequence shown here is derived from an EMBL/GenBank/DDBJ whole genome shotgun (WGS) entry which is preliminary data.</text>
</comment>
<proteinExistence type="predicted"/>
<dbReference type="RefSeq" id="WP_183477943.1">
    <property type="nucleotide sequence ID" value="NZ_JACIFO010000007.1"/>
</dbReference>
<protein>
    <recommendedName>
        <fullName evidence="3">Phage tail protein</fullName>
    </recommendedName>
</protein>
<evidence type="ECO:0000313" key="2">
    <source>
        <dbReference type="Proteomes" id="UP000553034"/>
    </source>
</evidence>
<organism evidence="1 2">
    <name type="scientific">Mesonia hippocampi</name>
    <dbReference type="NCBI Taxonomy" id="1628250"/>
    <lineage>
        <taxon>Bacteria</taxon>
        <taxon>Pseudomonadati</taxon>
        <taxon>Bacteroidota</taxon>
        <taxon>Flavobacteriia</taxon>
        <taxon>Flavobacteriales</taxon>
        <taxon>Flavobacteriaceae</taxon>
        <taxon>Mesonia</taxon>
    </lineage>
</organism>
<reference evidence="1 2" key="1">
    <citation type="submission" date="2020-08" db="EMBL/GenBank/DDBJ databases">
        <title>Genomic Encyclopedia of Type Strains, Phase IV (KMG-IV): sequencing the most valuable type-strain genomes for metagenomic binning, comparative biology and taxonomic classification.</title>
        <authorList>
            <person name="Goeker M."/>
        </authorList>
    </citation>
    <scope>NUCLEOTIDE SEQUENCE [LARGE SCALE GENOMIC DNA]</scope>
    <source>
        <strain evidence="1 2">DSM 29568</strain>
    </source>
</reference>
<gene>
    <name evidence="1" type="ORF">GGR32_001900</name>
</gene>
<dbReference type="EMBL" id="JACIFO010000007">
    <property type="protein sequence ID" value="MBB4119598.1"/>
    <property type="molecule type" value="Genomic_DNA"/>
</dbReference>
<sequence length="133" mass="15097">MENLKEKTNHVILKLQDKNGTEKAYKLDYVDYSISKNYPAINEEIGSTCINLSGVIKDEIDSFILEWAAQKDLDWKGELNVSFTDNGKTEIFIVNFKKSRFLGLSHGFSWDSINHNISVSAELMEVTINGVSF</sequence>
<accession>A0A840ENA2</accession>
<dbReference type="AlphaFoldDB" id="A0A840ENA2"/>